<feature type="transmembrane region" description="Helical" evidence="1">
    <location>
        <begin position="41"/>
        <end position="63"/>
    </location>
</feature>
<feature type="transmembrane region" description="Helical" evidence="1">
    <location>
        <begin position="212"/>
        <end position="232"/>
    </location>
</feature>
<dbReference type="Proteomes" id="UP000317039">
    <property type="component" value="Chromosome"/>
</dbReference>
<proteinExistence type="predicted"/>
<reference evidence="2 3" key="1">
    <citation type="submission" date="2019-07" db="EMBL/GenBank/DDBJ databases">
        <title>Complete Genome Sequence and Methylome Analysis of Nocardia otitidis-caviarum NEB252.</title>
        <authorList>
            <person name="Fomenkov A."/>
            <person name="Anton B.P."/>
            <person name="Vincze T."/>
            <person name="Roberts R.J."/>
        </authorList>
    </citation>
    <scope>NUCLEOTIDE SEQUENCE [LARGE SCALE GENOMIC DNA]</scope>
    <source>
        <strain evidence="2 3">NEB252</strain>
    </source>
</reference>
<protein>
    <recommendedName>
        <fullName evidence="4">Secreted protein</fullName>
    </recommendedName>
</protein>
<evidence type="ECO:0000313" key="3">
    <source>
        <dbReference type="Proteomes" id="UP000317039"/>
    </source>
</evidence>
<evidence type="ECO:0000256" key="1">
    <source>
        <dbReference type="SAM" id="Phobius"/>
    </source>
</evidence>
<evidence type="ECO:0000313" key="2">
    <source>
        <dbReference type="EMBL" id="QDP82900.1"/>
    </source>
</evidence>
<keyword evidence="1" id="KW-1133">Transmembrane helix</keyword>
<keyword evidence="1" id="KW-0812">Transmembrane</keyword>
<dbReference type="EMBL" id="CP041695">
    <property type="protein sequence ID" value="QDP82900.1"/>
    <property type="molecule type" value="Genomic_DNA"/>
</dbReference>
<accession>A0A516NVG0</accession>
<dbReference type="RefSeq" id="WP_143983617.1">
    <property type="nucleotide sequence ID" value="NZ_CP041695.1"/>
</dbReference>
<dbReference type="AlphaFoldDB" id="A0A516NVG0"/>
<name>A0A516NVG0_9NOCA</name>
<dbReference type="KEGG" id="nod:FOH10_33440"/>
<gene>
    <name evidence="2" type="ORF">FOH10_33440</name>
</gene>
<organism evidence="2 3">
    <name type="scientific">Nocardia otitidiscaviarum</name>
    <dbReference type="NCBI Taxonomy" id="1823"/>
    <lineage>
        <taxon>Bacteria</taxon>
        <taxon>Bacillati</taxon>
        <taxon>Actinomycetota</taxon>
        <taxon>Actinomycetes</taxon>
        <taxon>Mycobacteriales</taxon>
        <taxon>Nocardiaceae</taxon>
        <taxon>Nocardia</taxon>
    </lineage>
</organism>
<evidence type="ECO:0008006" key="4">
    <source>
        <dbReference type="Google" id="ProtNLM"/>
    </source>
</evidence>
<sequence length="442" mass="46378">MARIEQQRLDELSPRAAAALVRERLDTTELRAFARSSPAKLIAIGLLLLGLCAAAGAVTATGVNDRQHALDALLEQAEPDANSAQRLYTALSMADASAGTAFISGGLEPKPVREQYSRAIGEAAAELVTHSNYSSADDTQLRTGIASGLPVYTGLIETARANNRAGQPVGPAYLSEASHLMQATLLPMAQRLQENRAAAIGEIQRTHVRPPWPAIALPLLAVAALIAAQLFLARHWNRVLNPGLLLATCTMVILLAWTVVAGGISAVATTDARDNGSGPTATLTESRILAQQARTAETLKLVRRDAGGDYDRTYDAAMSRLRELLTGYPSQAPAATEITTAVGALDRWRAAHQRMNEALGRGDFIGAGAVATGPGADEAGAQVAALDRALANGIAATRDALRQDTAHAARVLDLLAPGALVLATAAAVLVAAGLWPRLREYR</sequence>
<feature type="transmembrane region" description="Helical" evidence="1">
    <location>
        <begin position="244"/>
        <end position="268"/>
    </location>
</feature>
<dbReference type="GeneID" id="80337257"/>
<keyword evidence="1" id="KW-0472">Membrane</keyword>
<feature type="transmembrane region" description="Helical" evidence="1">
    <location>
        <begin position="414"/>
        <end position="435"/>
    </location>
</feature>